<feature type="region of interest" description="Disordered" evidence="5">
    <location>
        <begin position="1650"/>
        <end position="1671"/>
    </location>
</feature>
<dbReference type="InterPro" id="IPR019931">
    <property type="entry name" value="LPXTG_anchor"/>
</dbReference>
<evidence type="ECO:0000256" key="2">
    <source>
        <dbReference type="ARBA" id="ARBA00022525"/>
    </source>
</evidence>
<dbReference type="RefSeq" id="WP_004239759.1">
    <property type="nucleotide sequence ID" value="NZ_GL397179.1"/>
</dbReference>
<dbReference type="Gene3D" id="2.60.40.4300">
    <property type="match status" value="1"/>
</dbReference>
<organism evidence="8 9">
    <name type="scientific">Streptococcus mitis ATCC 6249</name>
    <dbReference type="NCBI Taxonomy" id="864567"/>
    <lineage>
        <taxon>Bacteria</taxon>
        <taxon>Bacillati</taxon>
        <taxon>Bacillota</taxon>
        <taxon>Bacilli</taxon>
        <taxon>Lactobacillales</taxon>
        <taxon>Streptococcaceae</taxon>
        <taxon>Streptococcus</taxon>
        <taxon>Streptococcus mitis group</taxon>
    </lineage>
</organism>
<keyword evidence="2" id="KW-0964">Secreted</keyword>
<dbReference type="PROSITE" id="PS50847">
    <property type="entry name" value="GRAM_POS_ANCHORING"/>
    <property type="match status" value="1"/>
</dbReference>
<evidence type="ECO:0000313" key="9">
    <source>
        <dbReference type="Proteomes" id="UP000003823"/>
    </source>
</evidence>
<dbReference type="NCBIfam" id="TIGR04225">
    <property type="entry name" value="CshA_fibril_rpt"/>
    <property type="match status" value="15"/>
</dbReference>
<dbReference type="eggNOG" id="COG2373">
    <property type="taxonomic scope" value="Bacteria"/>
</dbReference>
<feature type="region of interest" description="Disordered" evidence="5">
    <location>
        <begin position="1433"/>
        <end position="1469"/>
    </location>
</feature>
<feature type="compositionally biased region" description="Low complexity" evidence="5">
    <location>
        <begin position="2252"/>
        <end position="2262"/>
    </location>
</feature>
<feature type="compositionally biased region" description="Polar residues" evidence="5">
    <location>
        <begin position="1650"/>
        <end position="1669"/>
    </location>
</feature>
<dbReference type="Gene3D" id="3.10.20.470">
    <property type="match status" value="1"/>
</dbReference>
<feature type="compositionally biased region" description="Polar residues" evidence="5">
    <location>
        <begin position="2655"/>
        <end position="2670"/>
    </location>
</feature>
<comment type="caution">
    <text evidence="8">The sequence shown here is derived from an EMBL/GenBank/DDBJ whole genome shotgun (WGS) entry which is preliminary data.</text>
</comment>
<feature type="region of interest" description="Disordered" evidence="5">
    <location>
        <begin position="1736"/>
        <end position="1766"/>
    </location>
</feature>
<feature type="compositionally biased region" description="Polar residues" evidence="5">
    <location>
        <begin position="2156"/>
        <end position="2176"/>
    </location>
</feature>
<dbReference type="EMBL" id="AEEN01000010">
    <property type="protein sequence ID" value="EFM32129.1"/>
    <property type="molecule type" value="Genomic_DNA"/>
</dbReference>
<feature type="region of interest" description="Disordered" evidence="5">
    <location>
        <begin position="2655"/>
        <end position="2677"/>
    </location>
</feature>
<evidence type="ECO:0000256" key="6">
    <source>
        <dbReference type="SAM" id="SignalP"/>
    </source>
</evidence>
<dbReference type="Pfam" id="PF00746">
    <property type="entry name" value="Gram_pos_anchor"/>
    <property type="match status" value="1"/>
</dbReference>
<keyword evidence="4" id="KW-0572">Peptidoglycan-anchor</keyword>
<feature type="signal peptide" evidence="6">
    <location>
        <begin position="1"/>
        <end position="41"/>
    </location>
</feature>
<protein>
    <submittedName>
        <fullName evidence="8">Gram-positive signal peptide protein, YSIRK family</fullName>
    </submittedName>
</protein>
<evidence type="ECO:0000256" key="4">
    <source>
        <dbReference type="ARBA" id="ARBA00023088"/>
    </source>
</evidence>
<feature type="compositionally biased region" description="Low complexity" evidence="5">
    <location>
        <begin position="1442"/>
        <end position="1458"/>
    </location>
</feature>
<gene>
    <name evidence="8" type="ORF">HMPREF8571_0411</name>
</gene>
<dbReference type="Pfam" id="PF04650">
    <property type="entry name" value="YSIRK_signal"/>
    <property type="match status" value="1"/>
</dbReference>
<feature type="region of interest" description="Disordered" evidence="5">
    <location>
        <begin position="2543"/>
        <end position="2570"/>
    </location>
</feature>
<dbReference type="InterPro" id="IPR005877">
    <property type="entry name" value="YSIRK_signal_dom"/>
</dbReference>
<feature type="region of interest" description="Disordered" evidence="5">
    <location>
        <begin position="2379"/>
        <end position="2398"/>
    </location>
</feature>
<sequence length="2816" mass="304499">MMKKKFFNQSFSRFSIRKLSVGTCSVLLGTFMVMATSPVQADEAQVNNKELQTQAEIQQKEKSAENGQEVLSEPQKEVIQNEAVKDQKDKTESSKTEVSAPVVQSQPVSQVDNTKEASQPSLDEEKKQSLESTQTEQKSKEESGSSGKTSSRRKRSLDEVNAAFQAHSPIKDIHAVDSVRESLSFSITGHEADYSGGYIKIHFQNGKAIKLTPSPVGGVKFSQEKINGDLDLKIEPVNLRGGANYNFVYTFQIDPLTQNWGGAVQAIGPDHKVTATAKLYDKNGNVLKELGSIEHTWKVLENGVGGLTPMSNHQVIGYDRNNDGIVDEDSSRVSFYLFNGAKDPKNNTARNDYFNYGNGVFDGRMINGMGISDVGGHIIDPVTSYTYNIELKEGYELTDEAKALGWTADATGYHLTINRANNPLQDINNNKNKLIPISFKLKNAKVADINRKAQKLTVTGIYTKADGTSYQNTAVLPYTLFVQKTDQPESSLFEFRHYNQSDSEMIRSYGETEYRSNVRLSSVAQVEKDYPINDYTVTHKIQDSRESYREVNVIEERQWNEFFSSPDASVEVYNKATGELLGTFNSNTRSLRLTEEQDVKELEYKFKNIKMRKSSTNDTSAFFFQTKTRFNNWESLYKDSTISKLDSRTDFTFKNTGNTVSFSQTASAELTRVIQQISMVGRRRTDVFNRHTDASGFKEDFITRTAGKDTPTQNFANLTGVYHLAYLADPQLNFSGNLNFKVYYNYKDTGKTLYYAQVKGTPDSTMPPTLLKLENKTIPNGTYTYKAIAFWDEELPDVQAQNGYDLGELDGITVTSKNSTSHDFNVVVQASEASGVYSEVKRATEQHFAYNTQEHYPNDEIDFRVTYKNAAKQPVSDVYVLSSLPLKGDKQLESRNRGSEFTVRLTKALTAPEGWEVQYSRTAGTAAEINASQWLTAEQVSDWSEIRAVRWHSIAPVAAGSRVQFPIDGALIGQDTAPGATAYLSSALANGSSRYTESNNVSIQMTTKLSTASFTFVDINNPSKEVQLGQVDTVVGKPNGSISYDPARRIKELEDAGYELIRNDFTDHVFGDLTSPKQFKFQFRHKVIETIETVRGTRVINYKYYRKAKNPDLALLPPRHVESHSFTRTKRIDQVLAKMKPNDTTAGVTYSAWSADQTWSQVISPEIPGYYAGEDIDANTMSGDRALDQYWLSAINQSDEDLVREFSWDRLVYYVPLPVVPSASAAKSKGIQGQKQLATIRFDEDRASESEVHFTKGTTTINGAKKSVELVQSSVFLYDENGQKVTSLTIANQGTYELDLVNKTIVFTPLKTFYGPATPVQVGVVDKNGESAVTTYAPVVEKVTPTSTNATSTGPQGLPQTGTPTFAGGDPLVPIDERVEPIFADGSKEKVIPGQGTYTIAPDGTVTFTPDKQYVGKPDPVTVKRVDKNGTPVTATYSPEFTKVTPTGTGATSTGPQGVPQTGTPSFQGGDPLVPIDETVEPTFDDGSKEKVIPGQGTYTIAPDGTVTFTPDKQFVGKLDPITVKRVDKNGTPVTATYSPEFTKVTPTGTGDKTEGLQGQVQEGKVTFTPGHDLVPFPADSTPLFDNGRAVKEVPNVGKFEVEADGTVTFTPDKQFKGETPELELTRVDANGTPVTVKYQAVVKEVVPTSTNATSTGPQGVPQTGTPSFQGGDPLVPIDETVEPTFDDGSKEKSIPGQGTYTIAPDGTVTFTPDKQFVGNPDPVTVKRVDKNGTPVTATYSPEFTKVTPTGTGATSTGPQGLPQTGTPTFQGGNPLVPIDETVEPTFEDGSKEKSISGQGTYTIAPDGTVTFTPDKQFVGSPDPVTVKRVDKNGTPVTATYSPEFTKVTLTGTGDKTEGLQGQVQEGKVTFTPGHDLVPFPADSTPLFDNGTTVKEVPNVGKFEVDADGKVTFTPDKQFKGETPELELTRVDANGTLVTVKYQAVVKEVVPTSTNATSTGPQGVPQTGTPTFAGGDPLVPIDETVEPTFEDGSKEKSIPGQGTYTIAPDGTVTFTPDKQFVGSPVPVTVKRVDKNGTPVTATYSPEFTKVTPTVTGDKTEGLQGQVQEGKVSFTPGHDSVPFPADSTPLFDNGTTVKEVPNVGKFKVDADGKVTFTPDKQFKGETPELELTRVDANGTPVTVKYQAVVKEVVPTSTDATSNGIQGQPQKGTPTFTEGNPLVPIDDTKPMTFEDGQSTKTVPGVGEYSINPDGSITFTPEKQYVGTPDPVTVKRVDKNGTPVTATYTPTVTKVTPTSTNATSTGPQGVPQTGTPSFQGGDPLVPIDETVEPTFADGSKEKVIPGQGTYTIAPDGTVTFTPDKQFVGSPDPITVKRVDKNGTPVTATYSPEFTKVTPTGTGDKTEGLQGQVQEGKVSFTPGHDSVPFPADSTPLFDNGTTVKEVPNVGKFEVDADGKVTFTPDKQFKGETPELELTRVDANGTPVTVKYQAVVKEVTPTGTNATSSGPQGVPQTGTPSFQGGDPLVPIDETVEPTFEDGSTEKVIPGEGTYVISPDGTVTFTPEANFVGKGTGVTIVRKDKNGTPVTASYRPTVVDPSTGHDTTSTGAKGQPQVATPVFEGHIDSTVPPTFEYGSTTMVVPGEGSYTIDKDGKITFTPEPDFVGRAKGLVVKRLDMYGNVVTARYTPTVLGQTQVSDATSEGLKGQTQTGKPNFTGDVDLTVPPTFEDGTTEKVVPGEGTYVISPDGTVTFTPEADFVGQAKGVKVIRKDRNGNNLSGFYTPTVVELPEQVKPSDKKELSVADSKPDQLTQNISVEKNQLPNTGSQEDGLKNLGILTALAGVMTLGLLGKKKRNDESD</sequence>
<feature type="region of interest" description="Disordered" evidence="5">
    <location>
        <begin position="2156"/>
        <end position="2179"/>
    </location>
</feature>
<dbReference type="InterPro" id="IPR041558">
    <property type="entry name" value="MucBP_2"/>
</dbReference>
<feature type="compositionally biased region" description="Polar residues" evidence="5">
    <location>
        <begin position="2263"/>
        <end position="2275"/>
    </location>
</feature>
<evidence type="ECO:0000259" key="7">
    <source>
        <dbReference type="PROSITE" id="PS50847"/>
    </source>
</evidence>
<evidence type="ECO:0000313" key="8">
    <source>
        <dbReference type="EMBL" id="EFM32129.1"/>
    </source>
</evidence>
<evidence type="ECO:0000256" key="5">
    <source>
        <dbReference type="SAM" id="MobiDB-lite"/>
    </source>
</evidence>
<name>E0PPE4_STRMT</name>
<keyword evidence="1" id="KW-0134">Cell wall</keyword>
<feature type="compositionally biased region" description="Basic and acidic residues" evidence="5">
    <location>
        <begin position="83"/>
        <end position="95"/>
    </location>
</feature>
<dbReference type="Pfam" id="PF19076">
    <property type="entry name" value="CshA_repeat"/>
    <property type="match status" value="15"/>
</dbReference>
<accession>E0PPE4</accession>
<dbReference type="HOGENOM" id="CLU_227812_0_0_9"/>
<feature type="chain" id="PRO_5003138676" evidence="6">
    <location>
        <begin position="42"/>
        <end position="2816"/>
    </location>
</feature>
<feature type="domain" description="Gram-positive cocci surface proteins LPxTG" evidence="7">
    <location>
        <begin position="2778"/>
        <end position="2816"/>
    </location>
</feature>
<dbReference type="InterPro" id="IPR026395">
    <property type="entry name" value="CshA_fibril"/>
</dbReference>
<feature type="region of interest" description="Disordered" evidence="5">
    <location>
        <begin position="2252"/>
        <end position="2276"/>
    </location>
</feature>
<feature type="compositionally biased region" description="Low complexity" evidence="5">
    <location>
        <begin position="98"/>
        <end position="111"/>
    </location>
</feature>
<proteinExistence type="predicted"/>
<keyword evidence="3 6" id="KW-0732">Signal</keyword>
<evidence type="ECO:0000256" key="3">
    <source>
        <dbReference type="ARBA" id="ARBA00022729"/>
    </source>
</evidence>
<feature type="region of interest" description="Disordered" evidence="5">
    <location>
        <begin position="50"/>
        <end position="156"/>
    </location>
</feature>
<feature type="compositionally biased region" description="Low complexity" evidence="5">
    <location>
        <begin position="1745"/>
        <end position="1761"/>
    </location>
</feature>
<dbReference type="Pfam" id="PF17965">
    <property type="entry name" value="MucBP_2"/>
    <property type="match status" value="1"/>
</dbReference>
<dbReference type="Proteomes" id="UP000003823">
    <property type="component" value="Unassembled WGS sequence"/>
</dbReference>
<reference evidence="8 9" key="1">
    <citation type="submission" date="2010-07" db="EMBL/GenBank/DDBJ databases">
        <authorList>
            <person name="Muzny D."/>
            <person name="Qin X."/>
            <person name="Deng J."/>
            <person name="Jiang H."/>
            <person name="Liu Y."/>
            <person name="Qu J."/>
            <person name="Song X.-Z."/>
            <person name="Zhang L."/>
            <person name="Thornton R."/>
            <person name="Coyle M."/>
            <person name="Francisco L."/>
            <person name="Jackson L."/>
            <person name="Javaid M."/>
            <person name="Korchina V."/>
            <person name="Kovar C."/>
            <person name="Mata R."/>
            <person name="Mathew T."/>
            <person name="Ngo R."/>
            <person name="Nguyen L."/>
            <person name="Nguyen N."/>
            <person name="Okwuonu G."/>
            <person name="Ongeri F."/>
            <person name="Pham C."/>
            <person name="Simmons D."/>
            <person name="Wilczek-Boney K."/>
            <person name="Hale W."/>
            <person name="Jakkamsetti A."/>
            <person name="Pham P."/>
            <person name="Ruth R."/>
            <person name="San Lucas F."/>
            <person name="Warren J."/>
            <person name="Zhang J."/>
            <person name="Zhao Z."/>
            <person name="Zhou C."/>
            <person name="Zhu D."/>
            <person name="Lee S."/>
            <person name="Bess C."/>
            <person name="Blankenburg K."/>
            <person name="Forbes L."/>
            <person name="Fu Q."/>
            <person name="Gubbala S."/>
            <person name="Hirani K."/>
            <person name="Jayaseelan J.C."/>
            <person name="Lara F."/>
            <person name="Munidasa M."/>
            <person name="Palculict T."/>
            <person name="Patil S."/>
            <person name="Pu L.-L."/>
            <person name="Saada N."/>
            <person name="Tang L."/>
            <person name="Weissenberger G."/>
            <person name="Zhu Y."/>
            <person name="Hemphill L."/>
            <person name="Shang Y."/>
            <person name="Youmans B."/>
            <person name="Ayvaz T."/>
            <person name="Ross M."/>
            <person name="Santibanez J."/>
            <person name="Aqrawi P."/>
            <person name="Gross S."/>
            <person name="Joshi V."/>
            <person name="Fowler G."/>
            <person name="Nazareth L."/>
            <person name="Reid J."/>
            <person name="Worley K."/>
            <person name="Petrosino J."/>
            <person name="Highlander S."/>
            <person name="Gibbs R."/>
        </authorList>
    </citation>
    <scope>NUCLEOTIDE SEQUENCE [LARGE SCALE GENOMIC DNA]</scope>
    <source>
        <strain evidence="8 9">ATCC 6249</strain>
    </source>
</reference>
<evidence type="ECO:0000256" key="1">
    <source>
        <dbReference type="ARBA" id="ARBA00022512"/>
    </source>
</evidence>
<dbReference type="NCBIfam" id="TIGR01168">
    <property type="entry name" value="YSIRK_signal"/>
    <property type="match status" value="1"/>
</dbReference>